<feature type="non-terminal residue" evidence="3">
    <location>
        <position position="546"/>
    </location>
</feature>
<proteinExistence type="predicted"/>
<feature type="compositionally biased region" description="Polar residues" evidence="1">
    <location>
        <begin position="510"/>
        <end position="520"/>
    </location>
</feature>
<dbReference type="Proteomes" id="UP000094527">
    <property type="component" value="Unassembled WGS sequence"/>
</dbReference>
<dbReference type="InterPro" id="IPR036034">
    <property type="entry name" value="PDZ_sf"/>
</dbReference>
<name>A0A1D2NJ92_ORCCI</name>
<feature type="compositionally biased region" description="Low complexity" evidence="1">
    <location>
        <begin position="498"/>
        <end position="508"/>
    </location>
</feature>
<sequence length="546" mass="60938">MRIFYQVGFLGLRCVRIPRCQNGFGFTLRHFIVYPPELYSEDGEADEAGHTNGFGQSRLHKVTEPVDTIFVKSVRDNSPSAFAGLCVGDRIVSVNGERIVGKSYDQVVSLIQKTRDLLCLEVSPKQYDTLQLFYEEQAYRPETNQRPYEPLKVSSSADPLISYPNNNQLHQPRFHPGSNSQLPNEYSYANQFFDTTDFPRHNMSSSHSSHPQTQFFSHLPRPIPYKSSAVWASSSDRNGESNYSGSLSGSSKGGQRQQPQGYYPFNHSFDKSTLWKVRERDDPSSGAKSADSILGESCGDNVIYRSPLRSESMECLSGVNIDVNHDMSLNKAGPGYRYSISTTKAHGPGTSQPTDYRNTMVVTMSSTNAGQNSRHANDAMHYSGTDGVAPNSLSGYENQIADRIRRSCEQKEEFLRRPNQPLQWDPFRAQPSPPFPKELYAQPQKFTKVPWPPANILPAVTSIKQPLTPSVTDNIKYLGRNDKRPKSNNVTVISVQHSGPDSISSGSSCRPETTSNSDSWSPIDRHSECEVPTDGQKISDVDVREA</sequence>
<accession>A0A1D2NJ92</accession>
<feature type="region of interest" description="Disordered" evidence="1">
    <location>
        <begin position="141"/>
        <end position="181"/>
    </location>
</feature>
<feature type="compositionally biased region" description="Polar residues" evidence="1">
    <location>
        <begin position="153"/>
        <end position="170"/>
    </location>
</feature>
<feature type="region of interest" description="Disordered" evidence="1">
    <location>
        <begin position="234"/>
        <end position="264"/>
    </location>
</feature>
<feature type="domain" description="PDZ" evidence="2">
    <location>
        <begin position="69"/>
        <end position="126"/>
    </location>
</feature>
<feature type="region of interest" description="Disordered" evidence="1">
    <location>
        <begin position="199"/>
        <end position="218"/>
    </location>
</feature>
<keyword evidence="4" id="KW-1185">Reference proteome</keyword>
<dbReference type="PROSITE" id="PS50106">
    <property type="entry name" value="PDZ"/>
    <property type="match status" value="1"/>
</dbReference>
<dbReference type="STRING" id="48709.A0A1D2NJ92"/>
<dbReference type="SMART" id="SM00228">
    <property type="entry name" value="PDZ"/>
    <property type="match status" value="1"/>
</dbReference>
<dbReference type="InterPro" id="IPR041489">
    <property type="entry name" value="PDZ_6"/>
</dbReference>
<dbReference type="Gene3D" id="2.30.42.10">
    <property type="match status" value="1"/>
</dbReference>
<dbReference type="AlphaFoldDB" id="A0A1D2NJ92"/>
<protein>
    <submittedName>
        <fullName evidence="3">Rho GTPase-activating protein 21-A</fullName>
    </submittedName>
</protein>
<dbReference type="PANTHER" id="PTHR23175:SF23">
    <property type="entry name" value="PDZ DOMAIN-CONTAINING PROTEIN"/>
    <property type="match status" value="1"/>
</dbReference>
<organism evidence="3 4">
    <name type="scientific">Orchesella cincta</name>
    <name type="common">Springtail</name>
    <name type="synonym">Podura cincta</name>
    <dbReference type="NCBI Taxonomy" id="48709"/>
    <lineage>
        <taxon>Eukaryota</taxon>
        <taxon>Metazoa</taxon>
        <taxon>Ecdysozoa</taxon>
        <taxon>Arthropoda</taxon>
        <taxon>Hexapoda</taxon>
        <taxon>Collembola</taxon>
        <taxon>Entomobryomorpha</taxon>
        <taxon>Entomobryoidea</taxon>
        <taxon>Orchesellidae</taxon>
        <taxon>Orchesellinae</taxon>
        <taxon>Orchesella</taxon>
    </lineage>
</organism>
<reference evidence="3 4" key="1">
    <citation type="journal article" date="2016" name="Genome Biol. Evol.">
        <title>Gene Family Evolution Reflects Adaptation to Soil Environmental Stressors in the Genome of the Collembolan Orchesella cincta.</title>
        <authorList>
            <person name="Faddeeva-Vakhrusheva A."/>
            <person name="Derks M.F."/>
            <person name="Anvar S.Y."/>
            <person name="Agamennone V."/>
            <person name="Suring W."/>
            <person name="Smit S."/>
            <person name="van Straalen N.M."/>
            <person name="Roelofs D."/>
        </authorList>
    </citation>
    <scope>NUCLEOTIDE SEQUENCE [LARGE SCALE GENOMIC DNA]</scope>
    <source>
        <tissue evidence="3">Mixed pool</tissue>
    </source>
</reference>
<feature type="region of interest" description="Disordered" evidence="1">
    <location>
        <begin position="496"/>
        <end position="546"/>
    </location>
</feature>
<feature type="compositionally biased region" description="Polar residues" evidence="1">
    <location>
        <begin position="202"/>
        <end position="216"/>
    </location>
</feature>
<dbReference type="SUPFAM" id="SSF50156">
    <property type="entry name" value="PDZ domain-like"/>
    <property type="match status" value="1"/>
</dbReference>
<dbReference type="PANTHER" id="PTHR23175">
    <property type="entry name" value="PDZ DOMAIN-CONTAINING PROTEIN"/>
    <property type="match status" value="1"/>
</dbReference>
<evidence type="ECO:0000256" key="1">
    <source>
        <dbReference type="SAM" id="MobiDB-lite"/>
    </source>
</evidence>
<comment type="caution">
    <text evidence="3">The sequence shown here is derived from an EMBL/GenBank/DDBJ whole genome shotgun (WGS) entry which is preliminary data.</text>
</comment>
<evidence type="ECO:0000313" key="4">
    <source>
        <dbReference type="Proteomes" id="UP000094527"/>
    </source>
</evidence>
<dbReference type="Pfam" id="PF17820">
    <property type="entry name" value="PDZ_6"/>
    <property type="match status" value="1"/>
</dbReference>
<dbReference type="OrthoDB" id="6281275at2759"/>
<evidence type="ECO:0000313" key="3">
    <source>
        <dbReference type="EMBL" id="ODN05321.1"/>
    </source>
</evidence>
<dbReference type="InterPro" id="IPR001478">
    <property type="entry name" value="PDZ"/>
</dbReference>
<feature type="compositionally biased region" description="Low complexity" evidence="1">
    <location>
        <begin position="240"/>
        <end position="264"/>
    </location>
</feature>
<dbReference type="OMA" id="PWPPANI"/>
<dbReference type="EMBL" id="LJIJ01000025">
    <property type="protein sequence ID" value="ODN05321.1"/>
    <property type="molecule type" value="Genomic_DNA"/>
</dbReference>
<feature type="compositionally biased region" description="Basic and acidic residues" evidence="1">
    <location>
        <begin position="537"/>
        <end position="546"/>
    </location>
</feature>
<gene>
    <name evidence="3" type="ORF">Ocin01_01378</name>
</gene>
<evidence type="ECO:0000259" key="2">
    <source>
        <dbReference type="PROSITE" id="PS50106"/>
    </source>
</evidence>